<evidence type="ECO:0000256" key="1">
    <source>
        <dbReference type="SAM" id="Phobius"/>
    </source>
</evidence>
<dbReference type="EMBL" id="LUGG01000014">
    <property type="protein sequence ID" value="OBZ70282.1"/>
    <property type="molecule type" value="Genomic_DNA"/>
</dbReference>
<dbReference type="OrthoDB" id="3208379at2759"/>
<keyword evidence="1" id="KW-1133">Transmembrane helix</keyword>
<dbReference type="STRING" id="5627.A0A1C7M063"/>
<reference evidence="2 3" key="1">
    <citation type="submission" date="2016-03" db="EMBL/GenBank/DDBJ databases">
        <title>Whole genome sequencing of Grifola frondosa 9006-11.</title>
        <authorList>
            <person name="Min B."/>
            <person name="Park H."/>
            <person name="Kim J.-G."/>
            <person name="Cho H."/>
            <person name="Oh Y.-L."/>
            <person name="Kong W.-S."/>
            <person name="Choi I.-G."/>
        </authorList>
    </citation>
    <scope>NUCLEOTIDE SEQUENCE [LARGE SCALE GENOMIC DNA]</scope>
    <source>
        <strain evidence="2 3">9006-11</strain>
    </source>
</reference>
<dbReference type="Proteomes" id="UP000092993">
    <property type="component" value="Unassembled WGS sequence"/>
</dbReference>
<dbReference type="AlphaFoldDB" id="A0A1C7M063"/>
<feature type="transmembrane region" description="Helical" evidence="1">
    <location>
        <begin position="268"/>
        <end position="296"/>
    </location>
</feature>
<evidence type="ECO:0000313" key="3">
    <source>
        <dbReference type="Proteomes" id="UP000092993"/>
    </source>
</evidence>
<feature type="transmembrane region" description="Helical" evidence="1">
    <location>
        <begin position="308"/>
        <end position="331"/>
    </location>
</feature>
<sequence length="385" mass="43501">MGFYKSGPKAYFLNCRSGYYVEVVRKESRPSGTGEAGATYEVNVEEKTERYWQTLETFPMHLVRVPYRAEAEFLGALSYGASERVLEWSKTSFPFSDQQAQRLLQVYFDLKNGAKQDQEIIPHLYQAQIYRQVAVAPSSWSMRLTDIFLACVLFGVQKMYRVRLEGERVGGVIYTPDMRELFQHFLAEWSDTNLLATVFVGGNIGFLAVPGINGLQRTASLASSLFAIMSIITGLHHVWQHRSGVDASAEEVRGYLYRFHTLGKENDLAALACFLSLPPVALIWSLLSFSIALGAFCIQGTGLHGRRLLAAMLILLGVLSIATILFFWHIWRGPHREEISDENVDEVIADGWAHSIRRVRTDLKKVFRRPKRGNAAHELTTRSEA</sequence>
<keyword evidence="1" id="KW-0472">Membrane</keyword>
<keyword evidence="1" id="KW-0812">Transmembrane</keyword>
<feature type="transmembrane region" description="Helical" evidence="1">
    <location>
        <begin position="194"/>
        <end position="212"/>
    </location>
</feature>
<dbReference type="OMA" id="SWHIART"/>
<organism evidence="2 3">
    <name type="scientific">Grifola frondosa</name>
    <name type="common">Maitake</name>
    <name type="synonym">Polyporus frondosus</name>
    <dbReference type="NCBI Taxonomy" id="5627"/>
    <lineage>
        <taxon>Eukaryota</taxon>
        <taxon>Fungi</taxon>
        <taxon>Dikarya</taxon>
        <taxon>Basidiomycota</taxon>
        <taxon>Agaricomycotina</taxon>
        <taxon>Agaricomycetes</taxon>
        <taxon>Polyporales</taxon>
        <taxon>Grifolaceae</taxon>
        <taxon>Grifola</taxon>
    </lineage>
</organism>
<protein>
    <submittedName>
        <fullName evidence="2">Uncharacterized protein</fullName>
    </submittedName>
</protein>
<evidence type="ECO:0000313" key="2">
    <source>
        <dbReference type="EMBL" id="OBZ70282.1"/>
    </source>
</evidence>
<name>A0A1C7M063_GRIFR</name>
<proteinExistence type="predicted"/>
<feature type="transmembrane region" description="Helical" evidence="1">
    <location>
        <begin position="219"/>
        <end position="239"/>
    </location>
</feature>
<comment type="caution">
    <text evidence="2">The sequence shown here is derived from an EMBL/GenBank/DDBJ whole genome shotgun (WGS) entry which is preliminary data.</text>
</comment>
<accession>A0A1C7M063</accession>
<gene>
    <name evidence="2" type="ORF">A0H81_09799</name>
</gene>
<keyword evidence="3" id="KW-1185">Reference proteome</keyword>